<organism evidence="1">
    <name type="scientific">Micrurus lemniscatus lemniscatus</name>
    <dbReference type="NCBI Taxonomy" id="129467"/>
    <lineage>
        <taxon>Eukaryota</taxon>
        <taxon>Metazoa</taxon>
        <taxon>Chordata</taxon>
        <taxon>Craniata</taxon>
        <taxon>Vertebrata</taxon>
        <taxon>Euteleostomi</taxon>
        <taxon>Lepidosauria</taxon>
        <taxon>Squamata</taxon>
        <taxon>Bifurcata</taxon>
        <taxon>Unidentata</taxon>
        <taxon>Episquamata</taxon>
        <taxon>Toxicofera</taxon>
        <taxon>Serpentes</taxon>
        <taxon>Colubroidea</taxon>
        <taxon>Elapidae</taxon>
        <taxon>Elapinae</taxon>
        <taxon>Micrurus</taxon>
    </lineage>
</organism>
<accession>A0A2D4IUE1</accession>
<reference evidence="1" key="2">
    <citation type="submission" date="2017-11" db="EMBL/GenBank/DDBJ databases">
        <title>Coralsnake Venomics: Analyses of Venom Gland Transcriptomes and Proteomes of Six Brazilian Taxa.</title>
        <authorList>
            <person name="Aird S.D."/>
            <person name="Jorge da Silva N."/>
            <person name="Qiu L."/>
            <person name="Villar-Briones A."/>
            <person name="Aparecida-Saddi V."/>
            <person name="Campos-Telles M.P."/>
            <person name="Grau M."/>
            <person name="Mikheyev A.S."/>
        </authorList>
    </citation>
    <scope>NUCLEOTIDE SEQUENCE</scope>
    <source>
        <tissue evidence="1">Venom_gland</tissue>
    </source>
</reference>
<dbReference type="EMBL" id="IACK01127311">
    <property type="protein sequence ID" value="LAA87794.1"/>
    <property type="molecule type" value="Transcribed_RNA"/>
</dbReference>
<evidence type="ECO:0000313" key="1">
    <source>
        <dbReference type="EMBL" id="LAA87801.1"/>
    </source>
</evidence>
<dbReference type="AlphaFoldDB" id="A0A2D4IUE1"/>
<protein>
    <submittedName>
        <fullName evidence="1">Uncharacterized protein</fullName>
    </submittedName>
</protein>
<name>A0A2D4IUE1_MICLE</name>
<dbReference type="EMBL" id="IACK01127314">
    <property type="protein sequence ID" value="LAA87801.1"/>
    <property type="molecule type" value="Transcribed_RNA"/>
</dbReference>
<reference evidence="1" key="1">
    <citation type="submission" date="2017-07" db="EMBL/GenBank/DDBJ databases">
        <authorList>
            <person name="Mikheyev A."/>
            <person name="Grau M."/>
        </authorList>
    </citation>
    <scope>NUCLEOTIDE SEQUENCE</scope>
    <source>
        <tissue evidence="1">Venom_gland</tissue>
    </source>
</reference>
<proteinExistence type="predicted"/>
<sequence length="103" mass="12049">MVLLESFSGSVTSFNLWLLYIDKWSREPTLKKIGVVSTKSMHQTIRSVTNHCYKLMRVQRRDSDFSLLYINVCNDVSIHQFVTDFFSGYTNYFSISGKNEETF</sequence>